<keyword evidence="1 2" id="KW-0690">Ribosome biogenesis</keyword>
<comment type="similarity">
    <text evidence="2">Belongs to the RbfA family.</text>
</comment>
<dbReference type="Pfam" id="PF02033">
    <property type="entry name" value="RBFA"/>
    <property type="match status" value="1"/>
</dbReference>
<dbReference type="InterPro" id="IPR015946">
    <property type="entry name" value="KH_dom-like_a/b"/>
</dbReference>
<dbReference type="PANTHER" id="PTHR33515:SF1">
    <property type="entry name" value="RIBOSOME-BINDING FACTOR A, CHLOROPLASTIC-RELATED"/>
    <property type="match status" value="1"/>
</dbReference>
<dbReference type="InterPro" id="IPR023799">
    <property type="entry name" value="RbfA_dom_sf"/>
</dbReference>
<dbReference type="Proteomes" id="UP000034020">
    <property type="component" value="Unassembled WGS sequence"/>
</dbReference>
<dbReference type="InterPro" id="IPR000238">
    <property type="entry name" value="RbfA"/>
</dbReference>
<comment type="subunit">
    <text evidence="2">Monomer. Binds 30S ribosomal subunits, but not 50S ribosomal subunits or 70S ribosomes.</text>
</comment>
<comment type="caution">
    <text evidence="3">The sequence shown here is derived from an EMBL/GenBank/DDBJ whole genome shotgun (WGS) entry which is preliminary data.</text>
</comment>
<organism evidence="3 4">
    <name type="scientific">Candidatus Giovannonibacteria bacterium GW2011_GWB1_45_9b</name>
    <dbReference type="NCBI Taxonomy" id="1618653"/>
    <lineage>
        <taxon>Bacteria</taxon>
        <taxon>Candidatus Giovannoniibacteriota</taxon>
    </lineage>
</organism>
<dbReference type="Gene3D" id="3.30.300.20">
    <property type="match status" value="1"/>
</dbReference>
<evidence type="ECO:0000313" key="3">
    <source>
        <dbReference type="EMBL" id="KKU15676.1"/>
    </source>
</evidence>
<dbReference type="GO" id="GO:0043024">
    <property type="term" value="F:ribosomal small subunit binding"/>
    <property type="evidence" value="ECO:0007669"/>
    <property type="project" value="TreeGrafter"/>
</dbReference>
<gene>
    <name evidence="2" type="primary">rbfA</name>
    <name evidence="3" type="ORF">UX24_C0032G0014</name>
</gene>
<comment type="function">
    <text evidence="2">One of several proteins that assist in the late maturation steps of the functional core of the 30S ribosomal subunit. Associates with free 30S ribosomal subunits (but not with 30S subunits that are part of 70S ribosomes or polysomes). Required for efficient processing of 16S rRNA. May interact with the 5'-terminal helix region of 16S rRNA.</text>
</comment>
<dbReference type="SUPFAM" id="SSF89919">
    <property type="entry name" value="Ribosome-binding factor A, RbfA"/>
    <property type="match status" value="1"/>
</dbReference>
<comment type="subcellular location">
    <subcellularLocation>
        <location evidence="2">Cytoplasm</location>
    </subcellularLocation>
</comment>
<evidence type="ECO:0000256" key="2">
    <source>
        <dbReference type="HAMAP-Rule" id="MF_00003"/>
    </source>
</evidence>
<dbReference type="EMBL" id="LCLL01000032">
    <property type="protein sequence ID" value="KKU15676.1"/>
    <property type="molecule type" value="Genomic_DNA"/>
</dbReference>
<dbReference type="AlphaFoldDB" id="A0A0G1N500"/>
<dbReference type="HAMAP" id="MF_00003">
    <property type="entry name" value="RbfA"/>
    <property type="match status" value="1"/>
</dbReference>
<accession>A0A0G1N500</accession>
<sequence>MSGFRKEKLAELYRRVATEFLQKNIPATDFILGITNIDISDKLSRLKIYFSVWPDQKEKDVIKSLEGLKKELRAEVGEKVKTKFVPEVEFILDESEKKRLKIEKLLNKEK</sequence>
<protein>
    <recommendedName>
        <fullName evidence="2">Ribosome-binding factor A</fullName>
    </recommendedName>
</protein>
<dbReference type="GO" id="GO:0030490">
    <property type="term" value="P:maturation of SSU-rRNA"/>
    <property type="evidence" value="ECO:0007669"/>
    <property type="project" value="UniProtKB-UniRule"/>
</dbReference>
<reference evidence="3 4" key="1">
    <citation type="journal article" date="2015" name="Nature">
        <title>rRNA introns, odd ribosomes, and small enigmatic genomes across a large radiation of phyla.</title>
        <authorList>
            <person name="Brown C.T."/>
            <person name="Hug L.A."/>
            <person name="Thomas B.C."/>
            <person name="Sharon I."/>
            <person name="Castelle C.J."/>
            <person name="Singh A."/>
            <person name="Wilkins M.J."/>
            <person name="Williams K.H."/>
            <person name="Banfield J.F."/>
        </authorList>
    </citation>
    <scope>NUCLEOTIDE SEQUENCE [LARGE SCALE GENOMIC DNA]</scope>
</reference>
<evidence type="ECO:0000313" key="4">
    <source>
        <dbReference type="Proteomes" id="UP000034020"/>
    </source>
</evidence>
<name>A0A0G1N500_9BACT</name>
<proteinExistence type="inferred from homology"/>
<keyword evidence="2" id="KW-0963">Cytoplasm</keyword>
<dbReference type="PANTHER" id="PTHR33515">
    <property type="entry name" value="RIBOSOME-BINDING FACTOR A, CHLOROPLASTIC-RELATED"/>
    <property type="match status" value="1"/>
</dbReference>
<evidence type="ECO:0000256" key="1">
    <source>
        <dbReference type="ARBA" id="ARBA00022517"/>
    </source>
</evidence>
<dbReference type="GO" id="GO:0005829">
    <property type="term" value="C:cytosol"/>
    <property type="evidence" value="ECO:0007669"/>
    <property type="project" value="TreeGrafter"/>
</dbReference>